<dbReference type="SMART" id="SM00248">
    <property type="entry name" value="ANK"/>
    <property type="match status" value="6"/>
</dbReference>
<reference evidence="5 7" key="2">
    <citation type="submission" date="2018-06" db="EMBL/GenBank/DDBJ databases">
        <authorList>
            <consortium name="Pathogen Informatics"/>
            <person name="Doyle S."/>
        </authorList>
    </citation>
    <scope>NUCLEOTIDE SEQUENCE [LARGE SCALE GENOMIC DNA]</scope>
    <source>
        <strain evidence="5 7">NCTC11401</strain>
    </source>
</reference>
<dbReference type="PANTHER" id="PTHR24134:SF9">
    <property type="entry name" value="ANKYRIN REPEAT AND SOCS BOX PROTEIN 8"/>
    <property type="match status" value="1"/>
</dbReference>
<dbReference type="InterPro" id="IPR036770">
    <property type="entry name" value="Ankyrin_rpt-contain_sf"/>
</dbReference>
<dbReference type="InterPro" id="IPR002110">
    <property type="entry name" value="Ankyrin_rpt"/>
</dbReference>
<dbReference type="PANTHER" id="PTHR24134">
    <property type="entry name" value="ANKYRIN REPEAT-CONTAINING PROTEIN DDB_G0279043"/>
    <property type="match status" value="1"/>
</dbReference>
<organism evidence="5 7">
    <name type="scientific">Fluoribacter gormanii</name>
    <dbReference type="NCBI Taxonomy" id="464"/>
    <lineage>
        <taxon>Bacteria</taxon>
        <taxon>Pseudomonadati</taxon>
        <taxon>Pseudomonadota</taxon>
        <taxon>Gammaproteobacteria</taxon>
        <taxon>Legionellales</taxon>
        <taxon>Legionellaceae</taxon>
        <taxon>Fluoribacter</taxon>
    </lineage>
</organism>
<proteinExistence type="predicted"/>
<dbReference type="Proteomes" id="UP000254374">
    <property type="component" value="Unassembled WGS sequence"/>
</dbReference>
<dbReference type="EMBL" id="UGGV01000001">
    <property type="protein sequence ID" value="STO23686.1"/>
    <property type="molecule type" value="Genomic_DNA"/>
</dbReference>
<evidence type="ECO:0000313" key="7">
    <source>
        <dbReference type="Proteomes" id="UP000254374"/>
    </source>
</evidence>
<dbReference type="Proteomes" id="UP000186808">
    <property type="component" value="Unassembled WGS sequence"/>
</dbReference>
<name>A0A377GFW8_9GAMM</name>
<evidence type="ECO:0000313" key="4">
    <source>
        <dbReference type="EMBL" id="SIR68078.1"/>
    </source>
</evidence>
<keyword evidence="3" id="KW-0175">Coiled coil</keyword>
<feature type="coiled-coil region" evidence="3">
    <location>
        <begin position="12"/>
        <end position="39"/>
    </location>
</feature>
<accession>A0A377GFW8</accession>
<sequence length="654" mass="75529">MGNSIKKFFKTVSQRARNEKELEKQLKAIENQARELLKKHKTLDLFYEYSYTAHTPLEAAINSASVEVFQLLIRLGASPFFKPKADMPSALELLANDYFSVFSIKEKTLFEWLMQNKKSPVFTWEKLSENKKLFEEFRKTNLIPKKRYLNELPIHVAIKSGRIELVRDVLIAAGGIQQAGDISRISVLTPAIQAVLDGKENSLVILKYLLSQGANPQIPDTYNLPAIMQAVSAQVLYCPNAKEEAVLEIVKALLEYGATLNVTNPNNGHVPLMSAMGMGYKTLFYFLLDKADATTLNHRASLSPYYLIFQLFDDNKLRQVDILKLLSDLKEKGLEFNKTIDRDLYADPFSSVSYSSKREVSVKGMTVLHFYIDQMTRLMDDPFQSIDKYFEIIHALIAHGADPQAKATFILTEEVRDESAYNKTKKVQTNLELTASEYARKIAHKIISRYDSDMDGHLIKTYQDENEFLQHISYYSKEEQTRRHKKFHNFRNLERVLSGEKPLPYAGLPDVEKMKKPKPVTDRHYAMMPLLDMQLDDDSTKTLEQKLIEAKKEQNQAYWKVIKLSIVDYVKEAESLHDFLTRVEQFKQPLQLHYNITTNKNGEVISYGSTMYRFFHFFDPYKFPNSWETLRTFGKDTYGVDINTQYQQSPACQI</sequence>
<dbReference type="Gene3D" id="1.25.40.20">
    <property type="entry name" value="Ankyrin repeat-containing domain"/>
    <property type="match status" value="1"/>
</dbReference>
<evidence type="ECO:0000256" key="2">
    <source>
        <dbReference type="ARBA" id="ARBA00023043"/>
    </source>
</evidence>
<reference evidence="4 6" key="1">
    <citation type="submission" date="2017-01" db="EMBL/GenBank/DDBJ databases">
        <authorList>
            <person name="Varghese N."/>
            <person name="Submissions S."/>
        </authorList>
    </citation>
    <scope>NUCLEOTIDE SEQUENCE [LARGE SCALE GENOMIC DNA]</scope>
    <source>
        <strain evidence="4 6">ATCC 33342</strain>
    </source>
</reference>
<keyword evidence="2" id="KW-0040">ANK repeat</keyword>
<dbReference type="STRING" id="464.Lgor_1704"/>
<evidence type="ECO:0000313" key="5">
    <source>
        <dbReference type="EMBL" id="STO23686.1"/>
    </source>
</evidence>
<dbReference type="AlphaFoldDB" id="A0A377GFW8"/>
<dbReference type="EMBL" id="FTNL01000019">
    <property type="protein sequence ID" value="SIR68078.1"/>
    <property type="molecule type" value="Genomic_DNA"/>
</dbReference>
<dbReference type="RefSeq" id="WP_058468195.1">
    <property type="nucleotide sequence ID" value="NZ_CAAAIX010000018.1"/>
</dbReference>
<dbReference type="OrthoDB" id="5633238at2"/>
<protein>
    <submittedName>
        <fullName evidence="4 5">Ankyrin repeat</fullName>
    </submittedName>
</protein>
<evidence type="ECO:0000256" key="3">
    <source>
        <dbReference type="SAM" id="Coils"/>
    </source>
</evidence>
<keyword evidence="6" id="KW-1185">Reference proteome</keyword>
<evidence type="ECO:0000313" key="6">
    <source>
        <dbReference type="Proteomes" id="UP000186808"/>
    </source>
</evidence>
<keyword evidence="1" id="KW-0677">Repeat</keyword>
<dbReference type="SUPFAM" id="SSF48403">
    <property type="entry name" value="Ankyrin repeat"/>
    <property type="match status" value="1"/>
</dbReference>
<gene>
    <name evidence="5" type="ORF">NCTC11401_00486</name>
    <name evidence="4" type="ORF">SAMN05421777_11911</name>
</gene>
<evidence type="ECO:0000256" key="1">
    <source>
        <dbReference type="ARBA" id="ARBA00022737"/>
    </source>
</evidence>